<feature type="repeat" description="ANK" evidence="12">
    <location>
        <begin position="1648"/>
        <end position="1680"/>
    </location>
</feature>
<dbReference type="PRINTS" id="PR01415">
    <property type="entry name" value="ANKYRIN"/>
</dbReference>
<dbReference type="EMBL" id="BMAW01044437">
    <property type="protein sequence ID" value="GFS44601.1"/>
    <property type="molecule type" value="Genomic_DNA"/>
</dbReference>
<feature type="repeat" description="ANK" evidence="12">
    <location>
        <begin position="1748"/>
        <end position="1780"/>
    </location>
</feature>
<feature type="repeat" description="ANK" evidence="12">
    <location>
        <begin position="1115"/>
        <end position="1147"/>
    </location>
</feature>
<feature type="repeat" description="ANK" evidence="12">
    <location>
        <begin position="1148"/>
        <end position="1180"/>
    </location>
</feature>
<dbReference type="SMART" id="SM00028">
    <property type="entry name" value="TPR"/>
    <property type="match status" value="6"/>
</dbReference>
<keyword evidence="11" id="KW-0472">Membrane</keyword>
<comment type="caution">
    <text evidence="13">The sequence shown here is derived from an EMBL/GenBank/DDBJ whole genome shotgun (WGS) entry which is preliminary data.</text>
</comment>
<evidence type="ECO:0000256" key="2">
    <source>
        <dbReference type="ARBA" id="ARBA00004613"/>
    </source>
</evidence>
<dbReference type="GO" id="GO:0044218">
    <property type="term" value="C:other organism cell membrane"/>
    <property type="evidence" value="ECO:0007669"/>
    <property type="project" value="UniProtKB-KW"/>
</dbReference>
<keyword evidence="3" id="KW-0268">Exocytosis</keyword>
<dbReference type="PROSITE" id="PS50088">
    <property type="entry name" value="ANK_REPEAT"/>
    <property type="match status" value="20"/>
</dbReference>
<reference evidence="13" key="1">
    <citation type="submission" date="2020-08" db="EMBL/GenBank/DDBJ databases">
        <title>Multicomponent nature underlies the extraordinary mechanical properties of spider dragline silk.</title>
        <authorList>
            <person name="Kono N."/>
            <person name="Nakamura H."/>
            <person name="Mori M."/>
            <person name="Yoshida Y."/>
            <person name="Ohtoshi R."/>
            <person name="Malay A.D."/>
            <person name="Moran D.A.P."/>
            <person name="Tomita M."/>
            <person name="Numata K."/>
            <person name="Arakawa K."/>
        </authorList>
    </citation>
    <scope>NUCLEOTIDE SEQUENCE</scope>
</reference>
<evidence type="ECO:0000256" key="12">
    <source>
        <dbReference type="PROSITE-ProRule" id="PRU00023"/>
    </source>
</evidence>
<keyword evidence="6" id="KW-0800">Toxin</keyword>
<dbReference type="InterPro" id="IPR019734">
    <property type="entry name" value="TPR_rpt"/>
</dbReference>
<name>A0A8X6MDV1_NEPPI</name>
<dbReference type="Pfam" id="PF00023">
    <property type="entry name" value="Ank"/>
    <property type="match status" value="2"/>
</dbReference>
<dbReference type="PROSITE" id="PS50297">
    <property type="entry name" value="ANK_REP_REGION"/>
    <property type="match status" value="15"/>
</dbReference>
<feature type="repeat" description="ANK" evidence="12">
    <location>
        <begin position="1379"/>
        <end position="1411"/>
    </location>
</feature>
<dbReference type="GO" id="GO:0005576">
    <property type="term" value="C:extracellular region"/>
    <property type="evidence" value="ECO:0007669"/>
    <property type="project" value="UniProtKB-SubCell"/>
</dbReference>
<accession>A0A8X6MDV1</accession>
<keyword evidence="5" id="KW-1052">Target cell membrane</keyword>
<dbReference type="SMART" id="SM00248">
    <property type="entry name" value="ANK"/>
    <property type="match status" value="29"/>
</dbReference>
<feature type="repeat" description="ANK" evidence="12">
    <location>
        <begin position="1314"/>
        <end position="1346"/>
    </location>
</feature>
<feature type="repeat" description="ANK" evidence="12">
    <location>
        <begin position="1509"/>
        <end position="1541"/>
    </location>
</feature>
<evidence type="ECO:0000256" key="6">
    <source>
        <dbReference type="ARBA" id="ARBA00022656"/>
    </source>
</evidence>
<feature type="repeat" description="ANK" evidence="12">
    <location>
        <begin position="1614"/>
        <end position="1641"/>
    </location>
</feature>
<dbReference type="Proteomes" id="UP000887013">
    <property type="component" value="Unassembled WGS sequence"/>
</dbReference>
<dbReference type="PANTHER" id="PTHR24123:SF33">
    <property type="entry name" value="PROTEIN HOS4"/>
    <property type="match status" value="1"/>
</dbReference>
<dbReference type="Gene3D" id="1.25.40.20">
    <property type="entry name" value="Ankyrin repeat-containing domain"/>
    <property type="match status" value="8"/>
</dbReference>
<feature type="repeat" description="ANK" evidence="12">
    <location>
        <begin position="1182"/>
        <end position="1214"/>
    </location>
</feature>
<dbReference type="Gene3D" id="1.25.40.10">
    <property type="entry name" value="Tetratricopeptide repeat domain"/>
    <property type="match status" value="2"/>
</dbReference>
<feature type="repeat" description="ANK" evidence="12">
    <location>
        <begin position="1248"/>
        <end position="1280"/>
    </location>
</feature>
<dbReference type="PANTHER" id="PTHR24123">
    <property type="entry name" value="ANKYRIN REPEAT-CONTAINING"/>
    <property type="match status" value="1"/>
</dbReference>
<evidence type="ECO:0000256" key="3">
    <source>
        <dbReference type="ARBA" id="ARBA00022483"/>
    </source>
</evidence>
<feature type="repeat" description="ANK" evidence="12">
    <location>
        <begin position="1542"/>
        <end position="1574"/>
    </location>
</feature>
<evidence type="ECO:0000313" key="14">
    <source>
        <dbReference type="Proteomes" id="UP000887013"/>
    </source>
</evidence>
<dbReference type="InterPro" id="IPR002110">
    <property type="entry name" value="Ankyrin_rpt"/>
</dbReference>
<evidence type="ECO:0000256" key="9">
    <source>
        <dbReference type="ARBA" id="ARBA00023028"/>
    </source>
</evidence>
<evidence type="ECO:0000256" key="4">
    <source>
        <dbReference type="ARBA" id="ARBA00022525"/>
    </source>
</evidence>
<keyword evidence="4" id="KW-0964">Secreted</keyword>
<feature type="repeat" description="ANK" evidence="12">
    <location>
        <begin position="1847"/>
        <end position="1879"/>
    </location>
</feature>
<sequence length="2457" mass="279381">MINLKSLIDFFPVRLIQRFFRYTQKDFTFSSKTYDQLVLEFNNLGDESGKYFYIHILTEIKISVSTDNVENFKTLTKLLNFINCSKSCEIVEYYQLSSCEYVGNINLIILACKSGAVKILEYLFSNENIFFNLPFVEDKSALLPYQEDEECHNAFYYAIRSNIIPVLQILTDKWPNSYFVGRSEEMDDILSKAYKELILKNVPLAKTIEICVKEKLVDLRFFHKKSTENKNIENSENHLKQRIELVQENISFIMEQFWESEPNEQFLLLAKFIGKNIHILKSLLKSTYDKLPWEEIEFCLIIFTRSCLNHFKSDIFYNLVLNKQSILVHLENFSKSLDSVKEDLKDKDFNALSKPLRKLKREDAIQVVIKKNSEFSFEKLYSDFTLVRDFYSLQTIRRYIDLAVSADSSTNEGQLLITRVLQVIGENFKNTLDSPKLSDVTIGLLLSTLPSNTKRIITDLRNALSKSDSLCVRFEIEKSSHTFFSNLQADIVKMNSVVVEILCRNKGKMLQVVLNKVIECENFSKIKEFLMKNHISKSTLQKELIKVKTQNIGEAAQFEKLISKLEFAINSEFKYAKSIFDQIKTMILGRSALDLTEPPEVVADSIRSILPLSTKEISTYLKNCLLRTETLSSRSGIEDNTSFSFNAKLDITKINKIINDIFDRNKLMLIRSVLNQSFDVDLTEFLSKYFNTPASEFSSITEETKLFSSKEIKQFEKLISDLETIMNNEFSYEKELLHKIRNRIQKEKSIFKNIQEDFNDYLRSFLYILSLNEKNHSNLYTRRLINIIKRKYSFFKSKSNLESISDQLELLTERLCTGNRPYVANIALEIFDFFEFSVGKVKWVKNFRDMLCRNKKHSSQKSRSVINKFDEDMKNQLVYKLSLLKNILSDHLLGERSVENLAAFENDFKLQSLIEMLVLDIMSVLGCLPNHLTHNLFFLDSDYPIAYGKNLRNHLAHGNALIDVFLGDDFINVILIAKKIAMESMQIADSQIGKKVMVDVVKIKESHQKDLSLIKEQHKLFIALVDGKINRVKNCISKGADIRGRDLHYWSSLHFAAKGSDLEVVKFVLTFGLDINAKDINLQTALHVAATYGRTNIVKYFLEEMNMMVDNRDISGKTSLHIASYYGHEDVVKALLEHGANISCKDIFGFTPLHCAVIECNFDVAYILLGKETDVDSNQTFYGFTALQLAAGNGQLNLINALLERNANVKFKSDLHFTPLHFAACGGHLETVKSFVAKGIDVNAKNLDGFTALHGAVEIGAEAVVAILLEQGADVNALYLNIYTPLNLAIRNGSLEISELLLKNGAKIDYEMESGITSMQYAAICGDRDLIELLLKYKADSNVEEKVLILHTAAYKGHKNIMELLVEKEVDIHAKQINTDSTVLHLAADQGHLDIVDFLIASGIDIDVKDAEGKTALHLSSSKKHFKIVELLLKNKADIQAADKAGITPLHIMIGNRMTELLTAGKIDINFLKYDESPFLRLSASNGDLGFTKYCLEKGICVNAKCIYTGLTALHLAVIGNHEEVVNFLLDNKADINAEDNNGSTSIVLSIMGNKKNIVNILVNRGAKLDAVKERELLRIALLRGEDEILEYMLSCTTIKDMINTQLDDCPPFLHEAVMFGHMSVIGKLLKSGIKINAKKKVFETDEDLKTALYIAAELDYCEIAYFLLSEGADPNITSTNGLTALHVAAVNGSSEMVQILCNAGANDLITGGSGLSAIELALQRNHFEVVKIMLQNLGENITDRKRKASILLHEAALRGSLEIIKYLVDNGADVNTKNHAGAKPVHIAAAKGYKDIVEYFLSSDIKVDDLGLNGWTLLHYASSEDQSEMCKFCIEKGANVNVTDNQGSTPLHVAAKMGKLNSLHILLSCGAYYNARNQNNETPLQIAKHNVFRITGSLSCISDLFAAVKRNNSSATEFILRIGMDFSKYGYANVKDAKNNSLLHYVAWKGFEKIVVILFQFKANPNIQTTNGATPLHYASKFSFLKIVKTLLQNGAIFDSLCNANKTPLEYATDREVVRFLKFIKVMFTRIQTGDVSILQELRNVTDMDTTKAVMNAKNREGRTLITVATICNHPKVEELKLLYQNDVFIHFEMAEIFYGEKDYEQSLKEYKKILQWRIEFFGENNVGVTDIKEKMALILFHQKDFNEALKIQQHVYEERKKDLGDCHEKTLAAESKMGLILKFKGQKQMAMDIFEKVSKKQREVLGLRDINTLATLTNMAQLLFEENQLGKALKVYKEILDKINKCFEVGELTLGVQTNIAKILNKQGDHYEALKILENVLETKKKMYGMSNRGTLRAFYDVAATLFLMNKEKESLETFREVLDMQNSLLGTKDADTLNTRNCIGNILFSQKKFYEAFQIYAEDFESRKCIFGADNFEIIRTQKRMDYIASNLSFRQPYCESIKEVFKCTYFEKSSRMTFIPFNELSLDMPFDIDSEQLPVVQTATLVRRQFFPH</sequence>
<keyword evidence="8" id="KW-0677">Repeat</keyword>
<evidence type="ECO:0000256" key="5">
    <source>
        <dbReference type="ARBA" id="ARBA00022537"/>
    </source>
</evidence>
<evidence type="ECO:0000313" key="13">
    <source>
        <dbReference type="EMBL" id="GFS44601.1"/>
    </source>
</evidence>
<feature type="repeat" description="ANK" evidence="12">
    <location>
        <begin position="1412"/>
        <end position="1444"/>
    </location>
</feature>
<evidence type="ECO:0000256" key="7">
    <source>
        <dbReference type="ARBA" id="ARBA00022699"/>
    </source>
</evidence>
<feature type="repeat" description="ANK" evidence="12">
    <location>
        <begin position="1972"/>
        <end position="2004"/>
    </location>
</feature>
<keyword evidence="14" id="KW-1185">Reference proteome</keyword>
<keyword evidence="11" id="KW-1053">Target membrane</keyword>
<dbReference type="Pfam" id="PF13374">
    <property type="entry name" value="TPR_10"/>
    <property type="match status" value="1"/>
</dbReference>
<feature type="repeat" description="ANK" evidence="12">
    <location>
        <begin position="1345"/>
        <end position="1377"/>
    </location>
</feature>
<keyword evidence="7" id="KW-0528">Neurotoxin</keyword>
<keyword evidence="9" id="KW-0638">Presynaptic neurotoxin</keyword>
<dbReference type="OrthoDB" id="539213at2759"/>
<dbReference type="GO" id="GO:0090729">
    <property type="term" value="F:toxin activity"/>
    <property type="evidence" value="ECO:0007669"/>
    <property type="project" value="UniProtKB-KW"/>
</dbReference>
<dbReference type="SUPFAM" id="SSF48452">
    <property type="entry name" value="TPR-like"/>
    <property type="match status" value="2"/>
</dbReference>
<evidence type="ECO:0000256" key="1">
    <source>
        <dbReference type="ARBA" id="ARBA00004175"/>
    </source>
</evidence>
<gene>
    <name evidence="13" type="primary">Ank3_15</name>
    <name evidence="13" type="ORF">NPIL_498321</name>
</gene>
<feature type="repeat" description="ANK" evidence="12">
    <location>
        <begin position="1281"/>
        <end position="1313"/>
    </location>
</feature>
<protein>
    <submittedName>
        <fullName evidence="13">Ankyrin-3</fullName>
    </submittedName>
</protein>
<evidence type="ECO:0000256" key="8">
    <source>
        <dbReference type="ARBA" id="ARBA00022737"/>
    </source>
</evidence>
<comment type="subcellular location">
    <subcellularLocation>
        <location evidence="2">Secreted</location>
    </subcellularLocation>
    <subcellularLocation>
        <location evidence="1">Target cell membrane</location>
    </subcellularLocation>
</comment>
<dbReference type="InterPro" id="IPR051165">
    <property type="entry name" value="Multifunctional_ANK_Repeat"/>
</dbReference>
<keyword evidence="10 12" id="KW-0040">ANK repeat</keyword>
<feature type="repeat" description="ANK" evidence="12">
    <location>
        <begin position="1681"/>
        <end position="1707"/>
    </location>
</feature>
<evidence type="ECO:0000256" key="10">
    <source>
        <dbReference type="ARBA" id="ARBA00023043"/>
    </source>
</evidence>
<organism evidence="13 14">
    <name type="scientific">Nephila pilipes</name>
    <name type="common">Giant wood spider</name>
    <name type="synonym">Nephila maculata</name>
    <dbReference type="NCBI Taxonomy" id="299642"/>
    <lineage>
        <taxon>Eukaryota</taxon>
        <taxon>Metazoa</taxon>
        <taxon>Ecdysozoa</taxon>
        <taxon>Arthropoda</taxon>
        <taxon>Chelicerata</taxon>
        <taxon>Arachnida</taxon>
        <taxon>Araneae</taxon>
        <taxon>Araneomorphae</taxon>
        <taxon>Entelegynae</taxon>
        <taxon>Araneoidea</taxon>
        <taxon>Nephilidae</taxon>
        <taxon>Nephila</taxon>
    </lineage>
</organism>
<dbReference type="SUPFAM" id="SSF48403">
    <property type="entry name" value="Ankyrin repeat"/>
    <property type="match status" value="3"/>
</dbReference>
<dbReference type="Pfam" id="PF13424">
    <property type="entry name" value="TPR_12"/>
    <property type="match status" value="1"/>
</dbReference>
<dbReference type="GO" id="GO:0044231">
    <property type="term" value="C:host cell presynaptic membrane"/>
    <property type="evidence" value="ECO:0007669"/>
    <property type="project" value="UniProtKB-KW"/>
</dbReference>
<evidence type="ECO:0000256" key="11">
    <source>
        <dbReference type="ARBA" id="ARBA00023298"/>
    </source>
</evidence>
<feature type="repeat" description="ANK" evidence="12">
    <location>
        <begin position="1215"/>
        <end position="1247"/>
    </location>
</feature>
<dbReference type="Pfam" id="PF12796">
    <property type="entry name" value="Ank_2"/>
    <property type="match status" value="8"/>
</dbReference>
<dbReference type="GO" id="GO:0006887">
    <property type="term" value="P:exocytosis"/>
    <property type="evidence" value="ECO:0007669"/>
    <property type="project" value="UniProtKB-KW"/>
</dbReference>
<feature type="repeat" description="ANK" evidence="12">
    <location>
        <begin position="1814"/>
        <end position="1846"/>
    </location>
</feature>
<proteinExistence type="predicted"/>
<dbReference type="InterPro" id="IPR036770">
    <property type="entry name" value="Ankyrin_rpt-contain_sf"/>
</dbReference>
<feature type="repeat" description="ANK" evidence="12">
    <location>
        <begin position="1048"/>
        <end position="1080"/>
    </location>
</feature>
<dbReference type="InterPro" id="IPR011990">
    <property type="entry name" value="TPR-like_helical_dom_sf"/>
</dbReference>